<dbReference type="InterPro" id="IPR000184">
    <property type="entry name" value="Bac_surfAg_D15"/>
</dbReference>
<dbReference type="GO" id="GO:0019867">
    <property type="term" value="C:outer membrane"/>
    <property type="evidence" value="ECO:0007669"/>
    <property type="project" value="InterPro"/>
</dbReference>
<evidence type="ECO:0000259" key="7">
    <source>
        <dbReference type="PROSITE" id="PS51779"/>
    </source>
</evidence>
<dbReference type="InterPro" id="IPR034746">
    <property type="entry name" value="POTRA"/>
</dbReference>
<dbReference type="PROSITE" id="PS51779">
    <property type="entry name" value="POTRA"/>
    <property type="match status" value="1"/>
</dbReference>
<dbReference type="RefSeq" id="WP_254032242.1">
    <property type="nucleotide sequence ID" value="NZ_LR882963.1"/>
</dbReference>
<evidence type="ECO:0000256" key="5">
    <source>
        <dbReference type="ARBA" id="ARBA00023237"/>
    </source>
</evidence>
<keyword evidence="8" id="KW-0946">Virion</keyword>
<evidence type="ECO:0000313" key="8">
    <source>
        <dbReference type="EMBL" id="CAD5934925.1"/>
    </source>
</evidence>
<evidence type="ECO:0000256" key="2">
    <source>
        <dbReference type="ARBA" id="ARBA00022692"/>
    </source>
</evidence>
<feature type="chain" id="PRO_5042095884" evidence="6">
    <location>
        <begin position="23"/>
        <end position="1289"/>
    </location>
</feature>
<gene>
    <name evidence="8" type="primary">OEP80</name>
    <name evidence="8" type="ORF">PANO66_01594</name>
</gene>
<evidence type="ECO:0000313" key="9">
    <source>
        <dbReference type="Proteomes" id="UP001153761"/>
    </source>
</evidence>
<organism evidence="8 9">
    <name type="scientific">Planktothrix agardhii</name>
    <name type="common">Oscillatoria agardhii</name>
    <dbReference type="NCBI Taxonomy" id="1160"/>
    <lineage>
        <taxon>Bacteria</taxon>
        <taxon>Bacillati</taxon>
        <taxon>Cyanobacteriota</taxon>
        <taxon>Cyanophyceae</taxon>
        <taxon>Oscillatoriophycideae</taxon>
        <taxon>Oscillatoriales</taxon>
        <taxon>Microcoleaceae</taxon>
        <taxon>Planktothrix</taxon>
    </lineage>
</organism>
<dbReference type="EMBL" id="LR882963">
    <property type="protein sequence ID" value="CAD5934925.1"/>
    <property type="molecule type" value="Genomic_DNA"/>
</dbReference>
<dbReference type="InterPro" id="IPR013686">
    <property type="entry name" value="Polypept-transport_assoc_ShlB"/>
</dbReference>
<keyword evidence="8" id="KW-0261">Viral envelope protein</keyword>
<dbReference type="Pfam" id="PF07244">
    <property type="entry name" value="POTRA"/>
    <property type="match status" value="2"/>
</dbReference>
<sequence>MRLSPVLVAVFTASATFGLSNSANGQTAYSESESSLSSKEAFEPINSSLNQSETHAKPSLDVNQSIPSTPINSFEGIVLNKTKSPYSDLAFSLGQSTGNQVSYAWVNTSYSQNLPEFNPSQTLINSAVDSSLNPTESEVLPENYISLNKGKNTEDLEKLEQVSTEVSSEISNTEANDFSNSAIILNKAETEKVGNFSFPVLTEEAIALNSNLPESDLFQPSLHKDSEKIAQFPTSVPEKIASAEINNFSTLGIILNKAETEKVGNFSFPVLTEDAIALNSNLPESDLFQPSLHKDSEKIAQFPTPVPEKIAIAEINNFSTLGIILNKAETEKVGNFSFPVLTEEAIALNSNLPESDLFQPSLHKDSEKIAQFPTPVPEKIAIAEINNFSNLGIILNKAETEKVGNFSFPVLTEDAIALNSNLPESDLFQPSLHKDSEKIAQFPTPVPEKIAIAEINNFSNLGIILNKAETEKVGNFSFPVLTEEAIALNSNLPESDLFQPSLHKDSEKIAQFPTPVPEKIAIAEINNFSNLGIILNKAETEKVGNFSFPVLTEEAIALNSNLPESDLFQPSLHKDSEKIAQFPTPVPEKIAIAEINNFSNLGIILNKAETEKVGNFSFPVLTEEAIALNSNLPESDLFQPSLNKNLEKISQFSPIIPLTIAQATPETLPPNSEVPIQPETPATIPLPSTPAPSETEVLVGEITVTGTQDQGLIEKVYSVISTQPGRTTTRTQLQRDINSIFATGLFRNVKAVPEDTPLGVRVTFEVEENPIFKEVVIQGNTVLPQEIINESFGEQLNKTINLNQIEAGIKKVNQWYQDNGYVLAQVVAAPEVTKEGVVNLEVAEGVIENIGVRFLNSDGEATDEEGKPISGRTRDFIITREIQLKPGDVFNQKTAQQDLARVFGLGIFEDVRLELEPGKDNPREAVVVVNVIEKTTGSLAFGGGVSSAAGLFGTLSYQEVNLGGNNQRLGAELEAGNRVFQMDLNFTDPWIAGDPYRTSYTLNAFRRRTISVVFENGPKEVYLANGDRPRVVRTGGGISFTRPYADNVFSDPNWVASVGFQYQRVEITDSDGNINRTDEFGNQLSYSGSGKDDLFTVQFGFLRDRRNNKQQPTSGYLVRFGSEQSIPVGSGSILMNRLRAAYTFYIPVKFLSGLIPEGDQSFAFNFQGGTVIGNLPPYEAFPLGGTTSVRGWEEGAIASTRSFIQASIEYRFPLFSKFLGGALFVDAATDLGSQGTVPGSPGGVRDKPGSGFGYGVGVRLQTPLGPVRIDYGINNNGDGRIHFGLGERF</sequence>
<feature type="domain" description="POTRA" evidence="7">
    <location>
        <begin position="770"/>
        <end position="845"/>
    </location>
</feature>
<comment type="subcellular location">
    <subcellularLocation>
        <location evidence="1">Membrane</location>
    </subcellularLocation>
</comment>
<reference evidence="8" key="1">
    <citation type="submission" date="2020-09" db="EMBL/GenBank/DDBJ databases">
        <authorList>
            <person name="Blom J."/>
        </authorList>
    </citation>
    <scope>NUCLEOTIDE SEQUENCE</scope>
    <source>
        <strain evidence="8">No.66</strain>
    </source>
</reference>
<dbReference type="Gene3D" id="3.10.20.310">
    <property type="entry name" value="membrane protein fhac"/>
    <property type="match status" value="3"/>
</dbReference>
<dbReference type="Proteomes" id="UP001153761">
    <property type="component" value="Chromosome"/>
</dbReference>
<feature type="signal peptide" evidence="6">
    <location>
        <begin position="1"/>
        <end position="22"/>
    </location>
</feature>
<keyword evidence="3 6" id="KW-0732">Signal</keyword>
<dbReference type="InterPro" id="IPR039910">
    <property type="entry name" value="D15-like"/>
</dbReference>
<name>A0AAD1Q0J3_PLAAG</name>
<evidence type="ECO:0000256" key="3">
    <source>
        <dbReference type="ARBA" id="ARBA00022729"/>
    </source>
</evidence>
<dbReference type="PANTHER" id="PTHR12815:SF47">
    <property type="entry name" value="TRANSLOCATION AND ASSEMBLY MODULE SUBUNIT TAMA"/>
    <property type="match status" value="1"/>
</dbReference>
<dbReference type="Gene3D" id="2.40.160.50">
    <property type="entry name" value="membrane protein fhac: a member of the omp85/tpsb transporter family"/>
    <property type="match status" value="1"/>
</dbReference>
<dbReference type="InterPro" id="IPR010827">
    <property type="entry name" value="BamA/TamA_POTRA"/>
</dbReference>
<keyword evidence="2" id="KW-0812">Transmembrane</keyword>
<dbReference type="PANTHER" id="PTHR12815">
    <property type="entry name" value="SORTING AND ASSEMBLY MACHINERY SAMM50 PROTEIN FAMILY MEMBER"/>
    <property type="match status" value="1"/>
</dbReference>
<keyword evidence="5" id="KW-0998">Cell outer membrane</keyword>
<evidence type="ECO:0000256" key="6">
    <source>
        <dbReference type="SAM" id="SignalP"/>
    </source>
</evidence>
<proteinExistence type="predicted"/>
<evidence type="ECO:0000256" key="1">
    <source>
        <dbReference type="ARBA" id="ARBA00004370"/>
    </source>
</evidence>
<evidence type="ECO:0000256" key="4">
    <source>
        <dbReference type="ARBA" id="ARBA00023136"/>
    </source>
</evidence>
<dbReference type="Pfam" id="PF01103">
    <property type="entry name" value="Omp85"/>
    <property type="match status" value="1"/>
</dbReference>
<accession>A0AAD1Q0J3</accession>
<dbReference type="Pfam" id="PF08479">
    <property type="entry name" value="POTRA_2"/>
    <property type="match status" value="1"/>
</dbReference>
<keyword evidence="4" id="KW-0472">Membrane</keyword>
<protein>
    <submittedName>
        <fullName evidence="8">Outer envelope protein 80, chloroplastic</fullName>
    </submittedName>
</protein>